<evidence type="ECO:0000256" key="2">
    <source>
        <dbReference type="SAM" id="Phobius"/>
    </source>
</evidence>
<keyword evidence="2" id="KW-0812">Transmembrane</keyword>
<keyword evidence="1" id="KW-0175">Coiled coil</keyword>
<accession>A0A395JNU5</accession>
<feature type="coiled-coil region" evidence="1">
    <location>
        <begin position="562"/>
        <end position="593"/>
    </location>
</feature>
<keyword evidence="2" id="KW-0472">Membrane</keyword>
<feature type="transmembrane region" description="Helical" evidence="2">
    <location>
        <begin position="137"/>
        <end position="155"/>
    </location>
</feature>
<proteinExistence type="predicted"/>
<feature type="transmembrane region" description="Helical" evidence="2">
    <location>
        <begin position="33"/>
        <end position="55"/>
    </location>
</feature>
<comment type="caution">
    <text evidence="3">The sequence shown here is derived from an EMBL/GenBank/DDBJ whole genome shotgun (WGS) entry which is preliminary data.</text>
</comment>
<evidence type="ECO:0000313" key="4">
    <source>
        <dbReference type="Proteomes" id="UP000253083"/>
    </source>
</evidence>
<name>A0A395JNU5_9GAMM</name>
<keyword evidence="4" id="KW-1185">Reference proteome</keyword>
<protein>
    <submittedName>
        <fullName evidence="3">Uncharacterized protein</fullName>
    </submittedName>
</protein>
<organism evidence="3 4">
    <name type="scientific">Arenicella xantha</name>
    <dbReference type="NCBI Taxonomy" id="644221"/>
    <lineage>
        <taxon>Bacteria</taxon>
        <taxon>Pseudomonadati</taxon>
        <taxon>Pseudomonadota</taxon>
        <taxon>Gammaproteobacteria</taxon>
        <taxon>Arenicellales</taxon>
        <taxon>Arenicellaceae</taxon>
        <taxon>Arenicella</taxon>
    </lineage>
</organism>
<evidence type="ECO:0000256" key="1">
    <source>
        <dbReference type="SAM" id="Coils"/>
    </source>
</evidence>
<dbReference type="InParanoid" id="A0A395JNU5"/>
<dbReference type="RefSeq" id="WP_113952593.1">
    <property type="nucleotide sequence ID" value="NZ_QNRT01000001.1"/>
</dbReference>
<sequence>MNWFIDFTLSLLSGLRADFLSSADSITAWCEFLIIILFLVAILKVISGTFSGWTATNQYLNAIKDLDERNLVQTRQTIKRNLGEKYRSLWNEFDESLVLTGEEKNRLGNTIDAVHFFNMENIAPVFINSRFVKATPGLLTGIGVLGTFAGLWFGLKGINVGGGNAEELRGGINVMIAGASSAFFTSIWGVGASLLFSVIEKPCESVVRRQILKLRNKIDFLYPRVTSEESLASIDRTLTSSHIALKTLAEQIGDRMQEVMSEATDSMSNAIVEGLSGVAPVMEQLTNGARESSEKVLEALLEKFLEKVGNAGQAQQHLMQESSIALSSSIETVTRDLKNTVTAMSTDIARLSASQTSAIGSSASALTDTAAEVKSAIIEAGNHQVSTTLEATQGFNSASDSIASNMQKMSEKISNMMQLAEAREQARLQGTTDAITQVNQNQQVAVEQLLIVRESFNDLIKAHEAAALEMRVTIEKMREVSGDFSDTSGALKDASSHLGRDIKNATTLALEVVENSKEVSTLLASLPPAFERTSLSLSDTSSALGETVVDAKQGFDHVRESIKDYQESLIDHVKEIEEKMAELLNEYAASTSASVEKRMSEWNTQTETFTDNMLSAMNALQGVVDQMDRVTKSKN</sequence>
<dbReference type="OrthoDB" id="5149787at2"/>
<dbReference type="AlphaFoldDB" id="A0A395JNU5"/>
<dbReference type="NCBIfam" id="NF033915">
    <property type="entry name" value="antiphage_ZorA_2"/>
    <property type="match status" value="1"/>
</dbReference>
<reference evidence="3 4" key="1">
    <citation type="submission" date="2018-06" db="EMBL/GenBank/DDBJ databases">
        <title>Genomic Encyclopedia of Type Strains, Phase IV (KMG-IV): sequencing the most valuable type-strain genomes for metagenomic binning, comparative biology and taxonomic classification.</title>
        <authorList>
            <person name="Goeker M."/>
        </authorList>
    </citation>
    <scope>NUCLEOTIDE SEQUENCE [LARGE SCALE GENOMIC DNA]</scope>
    <source>
        <strain evidence="3 4">DSM 24032</strain>
    </source>
</reference>
<gene>
    <name evidence="3" type="ORF">DFR28_101367</name>
</gene>
<evidence type="ECO:0000313" key="3">
    <source>
        <dbReference type="EMBL" id="RBP52983.1"/>
    </source>
</evidence>
<keyword evidence="2" id="KW-1133">Transmembrane helix</keyword>
<dbReference type="Proteomes" id="UP000253083">
    <property type="component" value="Unassembled WGS sequence"/>
</dbReference>
<dbReference type="EMBL" id="QNRT01000001">
    <property type="protein sequence ID" value="RBP52983.1"/>
    <property type="molecule type" value="Genomic_DNA"/>
</dbReference>